<protein>
    <submittedName>
        <fullName evidence="8">ABC transporter permease subunit</fullName>
    </submittedName>
</protein>
<evidence type="ECO:0000256" key="2">
    <source>
        <dbReference type="ARBA" id="ARBA00022475"/>
    </source>
</evidence>
<evidence type="ECO:0000313" key="9">
    <source>
        <dbReference type="Proteomes" id="UP000534783"/>
    </source>
</evidence>
<dbReference type="Pfam" id="PF12698">
    <property type="entry name" value="ABC2_membrane_3"/>
    <property type="match status" value="1"/>
</dbReference>
<dbReference type="InterPro" id="IPR013525">
    <property type="entry name" value="ABC2_TM"/>
</dbReference>
<sequence>MKNILTLAGKELKLYFISPIAYVLAMVFLMVSNYLFHSQVFFYSRLSSQAMQIQGNVPQLNLHEILFRPTFLNMAIILLLIMPLLTMRLFAEEKKGRTTELLMTSPLTITEIVLGKFLAAWVIYALLLGLTLHLPLMLSHFATVAWKPLAASYLGLLLLGGVFLSMGLFASSLTENQIVAAVISFGILIGFWLIGLTAQTMSDSPAGELFSYLSLLEHLDNFVRGLINTRDLTYFISLTILGLFLTHRVVESQRWK</sequence>
<keyword evidence="5 6" id="KW-0472">Membrane</keyword>
<dbReference type="InterPro" id="IPR051449">
    <property type="entry name" value="ABC-2_transporter_component"/>
</dbReference>
<evidence type="ECO:0000256" key="4">
    <source>
        <dbReference type="ARBA" id="ARBA00022989"/>
    </source>
</evidence>
<name>A0A7X6DNT2_9BACT</name>
<keyword evidence="3 6" id="KW-0812">Transmembrane</keyword>
<dbReference type="EMBL" id="VTOW01000001">
    <property type="protein sequence ID" value="NKE70308.1"/>
    <property type="molecule type" value="Genomic_DNA"/>
</dbReference>
<evidence type="ECO:0000256" key="6">
    <source>
        <dbReference type="SAM" id="Phobius"/>
    </source>
</evidence>
<organism evidence="8 9">
    <name type="scientific">Candidatus Manganitrophus noduliformans</name>
    <dbReference type="NCBI Taxonomy" id="2606439"/>
    <lineage>
        <taxon>Bacteria</taxon>
        <taxon>Pseudomonadati</taxon>
        <taxon>Nitrospirota</taxon>
        <taxon>Nitrospiria</taxon>
        <taxon>Candidatus Troglogloeales</taxon>
        <taxon>Candidatus Manganitrophaceae</taxon>
        <taxon>Candidatus Manganitrophus</taxon>
    </lineage>
</organism>
<dbReference type="RefSeq" id="WP_168058568.1">
    <property type="nucleotide sequence ID" value="NZ_VTOW01000001.1"/>
</dbReference>
<evidence type="ECO:0000259" key="7">
    <source>
        <dbReference type="Pfam" id="PF12698"/>
    </source>
</evidence>
<dbReference type="PANTHER" id="PTHR30294:SF29">
    <property type="entry name" value="MULTIDRUG ABC TRANSPORTER PERMEASE YBHS-RELATED"/>
    <property type="match status" value="1"/>
</dbReference>
<gene>
    <name evidence="8" type="ORF">MNODULE_06060</name>
</gene>
<feature type="transmembrane region" description="Helical" evidence="6">
    <location>
        <begin position="232"/>
        <end position="250"/>
    </location>
</feature>
<feature type="transmembrane region" description="Helical" evidence="6">
    <location>
        <begin position="12"/>
        <end position="36"/>
    </location>
</feature>
<comment type="subcellular location">
    <subcellularLocation>
        <location evidence="1">Cell membrane</location>
        <topology evidence="1">Multi-pass membrane protein</topology>
    </subcellularLocation>
</comment>
<evidence type="ECO:0000256" key="1">
    <source>
        <dbReference type="ARBA" id="ARBA00004651"/>
    </source>
</evidence>
<accession>A0A7X6DNT2</accession>
<keyword evidence="2" id="KW-1003">Cell membrane</keyword>
<dbReference type="GO" id="GO:0005886">
    <property type="term" value="C:plasma membrane"/>
    <property type="evidence" value="ECO:0007669"/>
    <property type="project" value="UniProtKB-SubCell"/>
</dbReference>
<evidence type="ECO:0000256" key="3">
    <source>
        <dbReference type="ARBA" id="ARBA00022692"/>
    </source>
</evidence>
<dbReference type="GO" id="GO:0140359">
    <property type="term" value="F:ABC-type transporter activity"/>
    <property type="evidence" value="ECO:0007669"/>
    <property type="project" value="InterPro"/>
</dbReference>
<dbReference type="PANTHER" id="PTHR30294">
    <property type="entry name" value="MEMBRANE COMPONENT OF ABC TRANSPORTER YHHJ-RELATED"/>
    <property type="match status" value="1"/>
</dbReference>
<dbReference type="AlphaFoldDB" id="A0A7X6DNT2"/>
<comment type="caution">
    <text evidence="8">The sequence shown here is derived from an EMBL/GenBank/DDBJ whole genome shotgun (WGS) entry which is preliminary data.</text>
</comment>
<keyword evidence="4 6" id="KW-1133">Transmembrane helix</keyword>
<keyword evidence="9" id="KW-1185">Reference proteome</keyword>
<feature type="domain" description="ABC-2 type transporter transmembrane" evidence="7">
    <location>
        <begin position="61"/>
        <end position="243"/>
    </location>
</feature>
<dbReference type="Proteomes" id="UP000534783">
    <property type="component" value="Unassembled WGS sequence"/>
</dbReference>
<reference evidence="8 9" key="1">
    <citation type="journal article" date="2020" name="Nature">
        <title>Bacterial chemolithoautotrophy via manganese oxidation.</title>
        <authorList>
            <person name="Yu H."/>
            <person name="Leadbetter J.R."/>
        </authorList>
    </citation>
    <scope>NUCLEOTIDE SEQUENCE [LARGE SCALE GENOMIC DNA]</scope>
    <source>
        <strain evidence="8 9">Mn-1</strain>
    </source>
</reference>
<evidence type="ECO:0000313" key="8">
    <source>
        <dbReference type="EMBL" id="NKE70308.1"/>
    </source>
</evidence>
<feature type="transmembrane region" description="Helical" evidence="6">
    <location>
        <begin position="112"/>
        <end position="138"/>
    </location>
</feature>
<feature type="transmembrane region" description="Helical" evidence="6">
    <location>
        <begin position="178"/>
        <end position="198"/>
    </location>
</feature>
<feature type="transmembrane region" description="Helical" evidence="6">
    <location>
        <begin position="71"/>
        <end position="91"/>
    </location>
</feature>
<proteinExistence type="predicted"/>
<evidence type="ECO:0000256" key="5">
    <source>
        <dbReference type="ARBA" id="ARBA00023136"/>
    </source>
</evidence>
<feature type="transmembrane region" description="Helical" evidence="6">
    <location>
        <begin position="150"/>
        <end position="171"/>
    </location>
</feature>